<name>A0ABQ4M3R4_9BACL</name>
<reference evidence="2 3" key="1">
    <citation type="submission" date="2021-03" db="EMBL/GenBank/DDBJ databases">
        <title>Antimicrobial resistance genes in bacteria isolated from Japanese honey, and their potential for conferring macrolide and lincosamide resistance in the American foulbrood pathogen Paenibacillus larvae.</title>
        <authorList>
            <person name="Okamoto M."/>
            <person name="Kumagai M."/>
            <person name="Kanamori H."/>
            <person name="Takamatsu D."/>
        </authorList>
    </citation>
    <scope>NUCLEOTIDE SEQUENCE [LARGE SCALE GENOMIC DNA]</scope>
    <source>
        <strain evidence="2 3">J21TS3</strain>
    </source>
</reference>
<feature type="transmembrane region" description="Helical" evidence="1">
    <location>
        <begin position="104"/>
        <end position="122"/>
    </location>
</feature>
<feature type="transmembrane region" description="Helical" evidence="1">
    <location>
        <begin position="128"/>
        <end position="151"/>
    </location>
</feature>
<dbReference type="Proteomes" id="UP000680638">
    <property type="component" value="Unassembled WGS sequence"/>
</dbReference>
<feature type="transmembrane region" description="Helical" evidence="1">
    <location>
        <begin position="200"/>
        <end position="218"/>
    </location>
</feature>
<keyword evidence="3" id="KW-1185">Reference proteome</keyword>
<gene>
    <name evidence="2" type="ORF">J21TS3_50010</name>
</gene>
<keyword evidence="1" id="KW-0812">Transmembrane</keyword>
<accession>A0ABQ4M3R4</accession>
<dbReference type="RefSeq" id="WP_036715614.1">
    <property type="nucleotide sequence ID" value="NZ_BORW01000050.1"/>
</dbReference>
<proteinExistence type="predicted"/>
<protein>
    <recommendedName>
        <fullName evidence="4">ABC transporter permease</fullName>
    </recommendedName>
</protein>
<comment type="caution">
    <text evidence="2">The sequence shown here is derived from an EMBL/GenBank/DDBJ whole genome shotgun (WGS) entry which is preliminary data.</text>
</comment>
<evidence type="ECO:0000256" key="1">
    <source>
        <dbReference type="SAM" id="Phobius"/>
    </source>
</evidence>
<keyword evidence="1" id="KW-0472">Membrane</keyword>
<dbReference type="EMBL" id="BORW01000050">
    <property type="protein sequence ID" value="GIO70180.1"/>
    <property type="molecule type" value="Genomic_DNA"/>
</dbReference>
<evidence type="ECO:0000313" key="3">
    <source>
        <dbReference type="Proteomes" id="UP000680638"/>
    </source>
</evidence>
<organism evidence="2 3">
    <name type="scientific">Paenibacillus cookii</name>
    <dbReference type="NCBI Taxonomy" id="157839"/>
    <lineage>
        <taxon>Bacteria</taxon>
        <taxon>Bacillati</taxon>
        <taxon>Bacillota</taxon>
        <taxon>Bacilli</taxon>
        <taxon>Bacillales</taxon>
        <taxon>Paenibacillaceae</taxon>
        <taxon>Paenibacillus</taxon>
    </lineage>
</organism>
<keyword evidence="1" id="KW-1133">Transmembrane helix</keyword>
<sequence length="226" mass="26063">MESKVKMPSLRLDIRNMGGLFYLPFIMMLISAAYVTIHYSGYNDNQNMLKYIRHDFGVLSIPLVSIWIIGLFQDFVETKGKEAILALPYSSTHSGIMRVLRMSLLYVVIFFILFVFLVIRLLPGHQLILLSDICLPVLSVLYFAALSFLLMMIVKNSIVCYIIIGVYSIFLYMTRGAFTFGLYPFQWCFPQPNFDELRCTVILLIASVIGLYISQKIFQNKEFLLK</sequence>
<evidence type="ECO:0008006" key="4">
    <source>
        <dbReference type="Google" id="ProtNLM"/>
    </source>
</evidence>
<feature type="transmembrane region" description="Helical" evidence="1">
    <location>
        <begin position="158"/>
        <end position="180"/>
    </location>
</feature>
<feature type="transmembrane region" description="Helical" evidence="1">
    <location>
        <begin position="20"/>
        <end position="39"/>
    </location>
</feature>
<feature type="transmembrane region" description="Helical" evidence="1">
    <location>
        <begin position="51"/>
        <end position="72"/>
    </location>
</feature>
<evidence type="ECO:0000313" key="2">
    <source>
        <dbReference type="EMBL" id="GIO70180.1"/>
    </source>
</evidence>